<dbReference type="InterPro" id="IPR006357">
    <property type="entry name" value="HAD-SF_hydro_IIA"/>
</dbReference>
<evidence type="ECO:0000313" key="2">
    <source>
        <dbReference type="Proteomes" id="UP000694888"/>
    </source>
</evidence>
<dbReference type="Proteomes" id="UP000694888">
    <property type="component" value="Unplaced"/>
</dbReference>
<dbReference type="NCBIfam" id="TIGR01460">
    <property type="entry name" value="HAD-SF-IIA"/>
    <property type="match status" value="1"/>
</dbReference>
<evidence type="ECO:0000256" key="1">
    <source>
        <dbReference type="SAM" id="MobiDB-lite"/>
    </source>
</evidence>
<feature type="region of interest" description="Disordered" evidence="1">
    <location>
        <begin position="1"/>
        <end position="25"/>
    </location>
</feature>
<keyword evidence="2" id="KW-1185">Reference proteome</keyword>
<feature type="compositionally biased region" description="Polar residues" evidence="1">
    <location>
        <begin position="371"/>
        <end position="383"/>
    </location>
</feature>
<dbReference type="PANTHER" id="PTHR14269:SF4">
    <property type="entry name" value="CAT EYE SYNDROME CRITICAL REGION PROTEIN 5"/>
    <property type="match status" value="1"/>
</dbReference>
<feature type="region of interest" description="Disordered" evidence="1">
    <location>
        <begin position="365"/>
        <end position="390"/>
    </location>
</feature>
<dbReference type="SUPFAM" id="SSF56784">
    <property type="entry name" value="HAD-like"/>
    <property type="match status" value="1"/>
</dbReference>
<organism evidence="2 3">
    <name type="scientific">Aplysia californica</name>
    <name type="common">California sea hare</name>
    <dbReference type="NCBI Taxonomy" id="6500"/>
    <lineage>
        <taxon>Eukaryota</taxon>
        <taxon>Metazoa</taxon>
        <taxon>Spiralia</taxon>
        <taxon>Lophotrochozoa</taxon>
        <taxon>Mollusca</taxon>
        <taxon>Gastropoda</taxon>
        <taxon>Heterobranchia</taxon>
        <taxon>Euthyneura</taxon>
        <taxon>Tectipleura</taxon>
        <taxon>Aplysiida</taxon>
        <taxon>Aplysioidea</taxon>
        <taxon>Aplysiidae</taxon>
        <taxon>Aplysia</taxon>
    </lineage>
</organism>
<reference evidence="3" key="1">
    <citation type="submission" date="2025-08" db="UniProtKB">
        <authorList>
            <consortium name="RefSeq"/>
        </authorList>
    </citation>
    <scope>IDENTIFICATION</scope>
</reference>
<dbReference type="InterPro" id="IPR036412">
    <property type="entry name" value="HAD-like_sf"/>
</dbReference>
<dbReference type="Pfam" id="PF13344">
    <property type="entry name" value="Hydrolase_6"/>
    <property type="match status" value="1"/>
</dbReference>
<dbReference type="RefSeq" id="XP_005104991.1">
    <property type="nucleotide sequence ID" value="XM_005104934.3"/>
</dbReference>
<dbReference type="InterPro" id="IPR050324">
    <property type="entry name" value="CDP-alcohol_PTase-I"/>
</dbReference>
<dbReference type="PANTHER" id="PTHR14269">
    <property type="entry name" value="CDP-DIACYLGLYCEROL--GLYCEROL-3-PHOSPHATE 3-PHOSPHATIDYLTRANSFERASE-RELATED"/>
    <property type="match status" value="1"/>
</dbReference>
<accession>A0ABM0JZ72</accession>
<dbReference type="InterPro" id="IPR023214">
    <property type="entry name" value="HAD_sf"/>
</dbReference>
<gene>
    <name evidence="3" type="primary">LOC101858654</name>
</gene>
<protein>
    <submittedName>
        <fullName evidence="3">Haloacid dehalogenase-like hydrolase domain-containing 5</fullName>
    </submittedName>
</protein>
<dbReference type="Gene3D" id="3.40.50.1000">
    <property type="entry name" value="HAD superfamily/HAD-like"/>
    <property type="match status" value="2"/>
</dbReference>
<dbReference type="GeneID" id="101858654"/>
<dbReference type="InterPro" id="IPR006353">
    <property type="entry name" value="HAD-SF_hydro_IIA_CECR5"/>
</dbReference>
<sequence>MRTITHQGSEESDGYSTDNSDVSMGSDLLDGSSDVNFGILFDVDGVLARGSTPLDPAKKAIEKLKDSEGNLKVPVAFVTNACNRSHDKARQISSWFDLPVSPEQVIHAPTPAKLLRQFHGKHTLVIGQEYRLEIAEDLGFSNCCTIEDVKEAYPLLDMVDHANRVQVAKHGYTENPNFPKIDVVLLIGEPCRWESDLQLLIDLLLTEGKPTAAPKDPHNVPQIPIIACNMDLVFMAEACMPRFGHGAFLLCLEALYKKITGNELQYKNLVGKPCEITYRFAEHTVAKIAKQMGNTKPIKRLYFFGDNPSVDIVGANLYDRYIKQKDTNGNAFDLPVSRLIPENEDLHEQTVESCHSMLVGTGVYKHKPESDSINGGSETSTDSSKGDVYHGHRDIAHEPELSKPHQYVHDVHEGIEYIFRKEGIAH</sequence>
<dbReference type="NCBIfam" id="TIGR01456">
    <property type="entry name" value="CECR5"/>
    <property type="match status" value="1"/>
</dbReference>
<proteinExistence type="predicted"/>
<evidence type="ECO:0000313" key="3">
    <source>
        <dbReference type="RefSeq" id="XP_005104991.1"/>
    </source>
</evidence>
<name>A0ABM0JZ72_APLCA</name>